<reference evidence="2 3" key="1">
    <citation type="submission" date="2020-05" db="EMBL/GenBank/DDBJ databases">
        <title>Genome sequence of Isoptericola sp. JC619 isolated from Chilika lagoon, India.</title>
        <authorList>
            <person name="Kumar D."/>
            <person name="Appam K."/>
            <person name="Gandham S."/>
            <person name="Uppada J."/>
            <person name="Sasikala C."/>
            <person name="Venkata Ramana C."/>
        </authorList>
    </citation>
    <scope>NUCLEOTIDE SEQUENCE [LARGE SCALE GENOMIC DNA]</scope>
    <source>
        <strain evidence="2 3">JC619</strain>
    </source>
</reference>
<dbReference type="SUPFAM" id="SSF51735">
    <property type="entry name" value="NAD(P)-binding Rossmann-fold domains"/>
    <property type="match status" value="1"/>
</dbReference>
<dbReference type="EMBL" id="JABFAJ010000003">
    <property type="protein sequence ID" value="NNU26076.1"/>
    <property type="molecule type" value="Genomic_DNA"/>
</dbReference>
<dbReference type="SUPFAM" id="SSF50129">
    <property type="entry name" value="GroES-like"/>
    <property type="match status" value="1"/>
</dbReference>
<evidence type="ECO:0000259" key="1">
    <source>
        <dbReference type="SMART" id="SM00829"/>
    </source>
</evidence>
<evidence type="ECO:0000313" key="3">
    <source>
        <dbReference type="Proteomes" id="UP000557204"/>
    </source>
</evidence>
<gene>
    <name evidence="2" type="ORF">HLI28_00750</name>
</gene>
<dbReference type="InterPro" id="IPR011032">
    <property type="entry name" value="GroES-like_sf"/>
</dbReference>
<dbReference type="RefSeq" id="WP_171245595.1">
    <property type="nucleotide sequence ID" value="NZ_JABFAJ010000003.1"/>
</dbReference>
<dbReference type="Pfam" id="PF00107">
    <property type="entry name" value="ADH_zinc_N"/>
    <property type="match status" value="1"/>
</dbReference>
<dbReference type="InterPro" id="IPR052711">
    <property type="entry name" value="Zinc_ADH-like"/>
</dbReference>
<name>A0A849JRK8_9MICO</name>
<dbReference type="Pfam" id="PF08240">
    <property type="entry name" value="ADH_N"/>
    <property type="match status" value="1"/>
</dbReference>
<protein>
    <submittedName>
        <fullName evidence="2">Zinc-binding dehydrogenase</fullName>
    </submittedName>
</protein>
<dbReference type="InterPro" id="IPR036291">
    <property type="entry name" value="NAD(P)-bd_dom_sf"/>
</dbReference>
<dbReference type="InterPro" id="IPR020843">
    <property type="entry name" value="ER"/>
</dbReference>
<comment type="caution">
    <text evidence="2">The sequence shown here is derived from an EMBL/GenBank/DDBJ whole genome shotgun (WGS) entry which is preliminary data.</text>
</comment>
<evidence type="ECO:0000313" key="2">
    <source>
        <dbReference type="EMBL" id="NNU26076.1"/>
    </source>
</evidence>
<dbReference type="InterPro" id="IPR013149">
    <property type="entry name" value="ADH-like_C"/>
</dbReference>
<feature type="domain" description="Enoyl reductase (ER)" evidence="1">
    <location>
        <begin position="13"/>
        <end position="317"/>
    </location>
</feature>
<dbReference type="Gene3D" id="3.90.180.10">
    <property type="entry name" value="Medium-chain alcohol dehydrogenases, catalytic domain"/>
    <property type="match status" value="1"/>
</dbReference>
<organism evidence="2 3">
    <name type="scientific">Isoptericola sediminis</name>
    <dbReference type="NCBI Taxonomy" id="2733572"/>
    <lineage>
        <taxon>Bacteria</taxon>
        <taxon>Bacillati</taxon>
        <taxon>Actinomycetota</taxon>
        <taxon>Actinomycetes</taxon>
        <taxon>Micrococcales</taxon>
        <taxon>Promicromonosporaceae</taxon>
        <taxon>Isoptericola</taxon>
    </lineage>
</organism>
<proteinExistence type="predicted"/>
<sequence length="319" mass="33361">MLAATVARFAPDSPLDGLEITDRPDPEPREHWTTVEVRAASLNHHDLWSLRGVGLREEQLPMILGTDAAGVAPDGTEVVVHGVVGADGHGVGPRERRTLLSEKYPGTLAERVSVPTANLVPKPAELSFAEAACLPTAWLTAYRMLFRAADLRPGDRVLVQGVGGGVATAAIVLGAAAGLEVVATSRDAAKRDRALELGATAALEPGERLPARVDAVMESVGKATWAHSVRSLRPGGTIVVCGATSGDAPPAELTRVFFNELRVQGVTMGSREDLAALLRFCARTGVRPVVDSEVALSDVGTGLARMSAGEQTGKIVVLP</sequence>
<keyword evidence="3" id="KW-1185">Reference proteome</keyword>
<accession>A0A849JRK8</accession>
<dbReference type="PANTHER" id="PTHR45033:SF3">
    <property type="entry name" value="DEHYDROGENASE, PUTATIVE (AFU_ORTHOLOGUE AFUA_2G13270)-RELATED"/>
    <property type="match status" value="1"/>
</dbReference>
<dbReference type="AlphaFoldDB" id="A0A849JRK8"/>
<dbReference type="GO" id="GO:0016491">
    <property type="term" value="F:oxidoreductase activity"/>
    <property type="evidence" value="ECO:0007669"/>
    <property type="project" value="InterPro"/>
</dbReference>
<dbReference type="Proteomes" id="UP000557204">
    <property type="component" value="Unassembled WGS sequence"/>
</dbReference>
<dbReference type="InterPro" id="IPR013154">
    <property type="entry name" value="ADH-like_N"/>
</dbReference>
<dbReference type="SMART" id="SM00829">
    <property type="entry name" value="PKS_ER"/>
    <property type="match status" value="1"/>
</dbReference>
<dbReference type="PANTHER" id="PTHR45033">
    <property type="match status" value="1"/>
</dbReference>